<gene>
    <name evidence="2" type="ORF">FHP29_17900</name>
</gene>
<organism evidence="2 3">
    <name type="scientific">Nocardioides albidus</name>
    <dbReference type="NCBI Taxonomy" id="1517589"/>
    <lineage>
        <taxon>Bacteria</taxon>
        <taxon>Bacillati</taxon>
        <taxon>Actinomycetota</taxon>
        <taxon>Actinomycetes</taxon>
        <taxon>Propionibacteriales</taxon>
        <taxon>Nocardioidaceae</taxon>
        <taxon>Nocardioides</taxon>
    </lineage>
</organism>
<name>A0A5C4VP90_9ACTN</name>
<dbReference type="Proteomes" id="UP000313231">
    <property type="component" value="Unassembled WGS sequence"/>
</dbReference>
<dbReference type="OrthoDB" id="3784081at2"/>
<keyword evidence="3" id="KW-1185">Reference proteome</keyword>
<reference evidence="2 3" key="1">
    <citation type="journal article" date="2016" name="Int. J. Syst. Evol. Microbiol.">
        <title>Nocardioides albidus sp. nov., an actinobacterium isolated from garden soil.</title>
        <authorList>
            <person name="Singh H."/>
            <person name="Du J."/>
            <person name="Trinh H."/>
            <person name="Won K."/>
            <person name="Yang J.E."/>
            <person name="Yin C."/>
            <person name="Kook M."/>
            <person name="Yi T.H."/>
        </authorList>
    </citation>
    <scope>NUCLEOTIDE SEQUENCE [LARGE SCALE GENOMIC DNA]</scope>
    <source>
        <strain evidence="2 3">CCTCC AB 2015297</strain>
    </source>
</reference>
<accession>A0A5C4VP90</accession>
<comment type="caution">
    <text evidence="2">The sequence shown here is derived from an EMBL/GenBank/DDBJ whole genome shotgun (WGS) entry which is preliminary data.</text>
</comment>
<proteinExistence type="predicted"/>
<sequence>MKDLRSIAGSSRARYALVVAALALFGLLSMHGWGTHAGMHAESRHSPAHVALLHGDDHVSVLATSHSGQVPGDAAAMDADAVTCDDGCDGSGSGGGMGMIGLCMAVLGGLVLGLALLLLRRCIPLMRTMLPALQHPILLSRERDPPDLLRLCVIRC</sequence>
<evidence type="ECO:0000313" key="3">
    <source>
        <dbReference type="Proteomes" id="UP000313231"/>
    </source>
</evidence>
<keyword evidence="1" id="KW-1133">Transmembrane helix</keyword>
<dbReference type="InterPro" id="IPR046151">
    <property type="entry name" value="DUF6153"/>
</dbReference>
<evidence type="ECO:0000313" key="2">
    <source>
        <dbReference type="EMBL" id="TNM37660.1"/>
    </source>
</evidence>
<keyword evidence="1" id="KW-0472">Membrane</keyword>
<dbReference type="AlphaFoldDB" id="A0A5C4VP90"/>
<protein>
    <submittedName>
        <fullName evidence="2">Uncharacterized protein</fullName>
    </submittedName>
</protein>
<evidence type="ECO:0000256" key="1">
    <source>
        <dbReference type="SAM" id="Phobius"/>
    </source>
</evidence>
<keyword evidence="1" id="KW-0812">Transmembrane</keyword>
<feature type="transmembrane region" description="Helical" evidence="1">
    <location>
        <begin position="99"/>
        <end position="119"/>
    </location>
</feature>
<dbReference type="Pfam" id="PF19650">
    <property type="entry name" value="DUF6153"/>
    <property type="match status" value="1"/>
</dbReference>
<dbReference type="EMBL" id="VDMP01000026">
    <property type="protein sequence ID" value="TNM37660.1"/>
    <property type="molecule type" value="Genomic_DNA"/>
</dbReference>